<organism evidence="2 3">
    <name type="scientific">Gymnopus androsaceus JB14</name>
    <dbReference type="NCBI Taxonomy" id="1447944"/>
    <lineage>
        <taxon>Eukaryota</taxon>
        <taxon>Fungi</taxon>
        <taxon>Dikarya</taxon>
        <taxon>Basidiomycota</taxon>
        <taxon>Agaricomycotina</taxon>
        <taxon>Agaricomycetes</taxon>
        <taxon>Agaricomycetidae</taxon>
        <taxon>Agaricales</taxon>
        <taxon>Marasmiineae</taxon>
        <taxon>Omphalotaceae</taxon>
        <taxon>Gymnopus</taxon>
    </lineage>
</organism>
<proteinExistence type="predicted"/>
<evidence type="ECO:0000313" key="3">
    <source>
        <dbReference type="Proteomes" id="UP000799118"/>
    </source>
</evidence>
<evidence type="ECO:0000256" key="1">
    <source>
        <dbReference type="SAM" id="MobiDB-lite"/>
    </source>
</evidence>
<dbReference type="Proteomes" id="UP000799118">
    <property type="component" value="Unassembled WGS sequence"/>
</dbReference>
<protein>
    <submittedName>
        <fullName evidence="2">Uncharacterized protein</fullName>
    </submittedName>
</protein>
<dbReference type="EMBL" id="ML770127">
    <property type="protein sequence ID" value="KAE9384535.1"/>
    <property type="molecule type" value="Genomic_DNA"/>
</dbReference>
<feature type="compositionally biased region" description="Polar residues" evidence="1">
    <location>
        <begin position="195"/>
        <end position="209"/>
    </location>
</feature>
<evidence type="ECO:0000313" key="2">
    <source>
        <dbReference type="EMBL" id="KAE9384535.1"/>
    </source>
</evidence>
<gene>
    <name evidence="2" type="ORF">BT96DRAFT_950496</name>
</gene>
<accession>A0A6A4GGZ4</accession>
<feature type="region of interest" description="Disordered" evidence="1">
    <location>
        <begin position="190"/>
        <end position="209"/>
    </location>
</feature>
<dbReference type="AlphaFoldDB" id="A0A6A4GGZ4"/>
<sequence>MTRVSLMRVILLNNPVGTRQPQTTLYDLRHASCPPGVHRHHFFHVTFAMIYYSLFSTFFKLRMPPPIAPKLFQYYSLLNSFHLPAPFKSGFSQNLLYIDSEVPERDILIVLNVTCWDSAKRTEKQVQGLLKYDKPLVEEELETHSLREFDDVEVADMVGLLSGWEQKSLTFGRGCCLRFKIESIQREDKEEWVDSGNQTAQNPMKNINL</sequence>
<keyword evidence="3" id="KW-1185">Reference proteome</keyword>
<name>A0A6A4GGZ4_9AGAR</name>
<reference evidence="2" key="1">
    <citation type="journal article" date="2019" name="Environ. Microbiol.">
        <title>Fungal ecological strategies reflected in gene transcription - a case study of two litter decomposers.</title>
        <authorList>
            <person name="Barbi F."/>
            <person name="Kohler A."/>
            <person name="Barry K."/>
            <person name="Baskaran P."/>
            <person name="Daum C."/>
            <person name="Fauchery L."/>
            <person name="Ihrmark K."/>
            <person name="Kuo A."/>
            <person name="LaButti K."/>
            <person name="Lipzen A."/>
            <person name="Morin E."/>
            <person name="Grigoriev I.V."/>
            <person name="Henrissat B."/>
            <person name="Lindahl B."/>
            <person name="Martin F."/>
        </authorList>
    </citation>
    <scope>NUCLEOTIDE SEQUENCE</scope>
    <source>
        <strain evidence="2">JB14</strain>
    </source>
</reference>